<name>A0A6A3J3X0_9STRA</name>
<dbReference type="Proteomes" id="UP000440732">
    <property type="component" value="Unassembled WGS sequence"/>
</dbReference>
<dbReference type="PANTHER" id="PTHR44329">
    <property type="entry name" value="SERINE/THREONINE-PROTEIN KINASE TNNI3K-RELATED"/>
    <property type="match status" value="1"/>
</dbReference>
<feature type="compositionally biased region" description="Low complexity" evidence="1">
    <location>
        <begin position="45"/>
        <end position="60"/>
    </location>
</feature>
<dbReference type="Proteomes" id="UP000441208">
    <property type="component" value="Unassembled WGS sequence"/>
</dbReference>
<dbReference type="InterPro" id="IPR011009">
    <property type="entry name" value="Kinase-like_dom_sf"/>
</dbReference>
<evidence type="ECO:0000313" key="21">
    <source>
        <dbReference type="Proteomes" id="UP000476176"/>
    </source>
</evidence>
<dbReference type="EMBL" id="QXGE01000886">
    <property type="protein sequence ID" value="KAE9301706.1"/>
    <property type="molecule type" value="Genomic_DNA"/>
</dbReference>
<dbReference type="OrthoDB" id="123249at2759"/>
<evidence type="ECO:0000313" key="20">
    <source>
        <dbReference type="Proteomes" id="UP000460718"/>
    </source>
</evidence>
<evidence type="ECO:0000313" key="6">
    <source>
        <dbReference type="EMBL" id="KAE9099045.1"/>
    </source>
</evidence>
<feature type="region of interest" description="Disordered" evidence="1">
    <location>
        <begin position="94"/>
        <end position="113"/>
    </location>
</feature>
<evidence type="ECO:0000256" key="2">
    <source>
        <dbReference type="SAM" id="Phobius"/>
    </source>
</evidence>
<evidence type="ECO:0000313" key="22">
    <source>
        <dbReference type="Proteomes" id="UP000486351"/>
    </source>
</evidence>
<evidence type="ECO:0000313" key="13">
    <source>
        <dbReference type="EMBL" id="KAE9332675.1"/>
    </source>
</evidence>
<dbReference type="EMBL" id="QXGD01001057">
    <property type="protein sequence ID" value="KAE9216062.1"/>
    <property type="molecule type" value="Genomic_DNA"/>
</dbReference>
<dbReference type="EMBL" id="QXGA01000936">
    <property type="protein sequence ID" value="KAE9134944.1"/>
    <property type="molecule type" value="Genomic_DNA"/>
</dbReference>
<evidence type="ECO:0000313" key="17">
    <source>
        <dbReference type="Proteomes" id="UP000440367"/>
    </source>
</evidence>
<dbReference type="EMBL" id="QXGB01000969">
    <property type="protein sequence ID" value="KAE9199939.1"/>
    <property type="molecule type" value="Genomic_DNA"/>
</dbReference>
<feature type="region of interest" description="Disordered" evidence="1">
    <location>
        <begin position="27"/>
        <end position="61"/>
    </location>
</feature>
<evidence type="ECO:0000313" key="18">
    <source>
        <dbReference type="Proteomes" id="UP000440732"/>
    </source>
</evidence>
<evidence type="ECO:0000313" key="14">
    <source>
        <dbReference type="Proteomes" id="UP000429523"/>
    </source>
</evidence>
<evidence type="ECO:0000256" key="1">
    <source>
        <dbReference type="SAM" id="MobiDB-lite"/>
    </source>
</evidence>
<feature type="compositionally biased region" description="Polar residues" evidence="1">
    <location>
        <begin position="27"/>
        <end position="39"/>
    </location>
</feature>
<dbReference type="Proteomes" id="UP000440367">
    <property type="component" value="Unassembled WGS sequence"/>
</dbReference>
<evidence type="ECO:0000313" key="15">
    <source>
        <dbReference type="Proteomes" id="UP000433483"/>
    </source>
</evidence>
<evidence type="ECO:0000313" key="11">
    <source>
        <dbReference type="EMBL" id="KAE9216062.1"/>
    </source>
</evidence>
<evidence type="ECO:0000313" key="12">
    <source>
        <dbReference type="EMBL" id="KAE9301706.1"/>
    </source>
</evidence>
<dbReference type="Proteomes" id="UP000460718">
    <property type="component" value="Unassembled WGS sequence"/>
</dbReference>
<dbReference type="Gene3D" id="3.30.200.20">
    <property type="entry name" value="Phosphorylase Kinase, domain 1"/>
    <property type="match status" value="1"/>
</dbReference>
<sequence length="508" mass="54505">MAHDSKRAQPVTLVILSAGSGVIGSSTLDAGNDTSSSAPERTVQAPSPTVSASSSEGSSVTDDELGIIVGGGLMILVMISILFVGHRRRRKMDKDVVPAPTPGTLEASTRRSPAADTQGMYVLDNGSYLSSSISFGSRASCFLQEEPEACETWNHPVVLAVRVSVSEISLDELVARGTNSEVYRGQYRDQVVAIKKPLPQWLGDRKNVDAFFEQVRMLTSPALTHPGIVSFLCVSWRSLVYVCMVSEFMAGGDLRSFLSRRQHQACGARDDFARRGFCRQKVYLASQIASALSFLHAQGLVHGAVRSQNVLLDENLNAKLTGFQGSSIQPAIDRRSPSHDATAVTPVPPKLLTTSVPIAVTDRLRRERTRLGALCSAPEVLRGERSSAQTDIFSFGVVLSELDSLSSPYGHSGRFGEYGDSAELLEKVAAGHARVHFASSRGRHGRRGSSSPAEVDARLTAAVVRLGKACVALDAVERPSATLVSSELHKLLQSPDPKLSRTLSKQGP</sequence>
<dbReference type="EMBL" id="QXGC01000952">
    <property type="protein sequence ID" value="KAE9215529.1"/>
    <property type="molecule type" value="Genomic_DNA"/>
</dbReference>
<dbReference type="AlphaFoldDB" id="A0A6A3J3X0"/>
<feature type="transmembrane region" description="Helical" evidence="2">
    <location>
        <begin position="65"/>
        <end position="84"/>
    </location>
</feature>
<evidence type="ECO:0000313" key="10">
    <source>
        <dbReference type="EMBL" id="KAE9215529.1"/>
    </source>
</evidence>
<dbReference type="InterPro" id="IPR001245">
    <property type="entry name" value="Ser-Thr/Tyr_kinase_cat_dom"/>
</dbReference>
<dbReference type="InterPro" id="IPR051681">
    <property type="entry name" value="Ser/Thr_Kinases-Pseudokinases"/>
</dbReference>
<dbReference type="Gene3D" id="1.10.510.10">
    <property type="entry name" value="Transferase(Phosphotransferase) domain 1"/>
    <property type="match status" value="1"/>
</dbReference>
<dbReference type="EMBL" id="QXFX01000973">
    <property type="protein sequence ID" value="KAE9099545.1"/>
    <property type="molecule type" value="Genomic_DNA"/>
</dbReference>
<dbReference type="PANTHER" id="PTHR44329:SF214">
    <property type="entry name" value="PROTEIN KINASE DOMAIN-CONTAINING PROTEIN"/>
    <property type="match status" value="1"/>
</dbReference>
<accession>A0A6A3J3X0</accession>
<keyword evidence="15" id="KW-1185">Reference proteome</keyword>
<evidence type="ECO:0000313" key="5">
    <source>
        <dbReference type="EMBL" id="KAE8986113.1"/>
    </source>
</evidence>
<evidence type="ECO:0000313" key="7">
    <source>
        <dbReference type="EMBL" id="KAE9099545.1"/>
    </source>
</evidence>
<dbReference type="Proteomes" id="UP000433483">
    <property type="component" value="Unassembled WGS sequence"/>
</dbReference>
<dbReference type="EMBL" id="QXFY01000936">
    <property type="protein sequence ID" value="KAE9332675.1"/>
    <property type="molecule type" value="Genomic_DNA"/>
</dbReference>
<feature type="domain" description="Protein kinase" evidence="3">
    <location>
        <begin position="168"/>
        <end position="492"/>
    </location>
</feature>
<reference evidence="20 21" key="1">
    <citation type="submission" date="2018-09" db="EMBL/GenBank/DDBJ databases">
        <title>Genomic investigation of the strawberry pathogen Phytophthora fragariae indicates pathogenicity is determined by transcriptional variation in three key races.</title>
        <authorList>
            <person name="Adams T.M."/>
            <person name="Armitage A.D."/>
            <person name="Sobczyk M.K."/>
            <person name="Bates H.J."/>
            <person name="Dunwell J.M."/>
            <person name="Nellist C.F."/>
            <person name="Harrison R.J."/>
        </authorList>
    </citation>
    <scope>NUCLEOTIDE SEQUENCE [LARGE SCALE GENOMIC DNA]</scope>
    <source>
        <strain evidence="12 16">A4</strain>
        <strain evidence="11 17">BC-1</strain>
        <strain evidence="10 21">BC-23</strain>
        <strain evidence="9 15">NOV-27</strain>
        <strain evidence="8 18">NOV-5</strain>
        <strain evidence="6 19">NOV-71</strain>
        <strain evidence="13 22">NOV-77</strain>
        <strain evidence="4 14">NOV-9</strain>
        <strain evidence="7 23">ONT-3</strain>
        <strain evidence="5 20">SCRP245</strain>
    </source>
</reference>
<dbReference type="GO" id="GO:0004674">
    <property type="term" value="F:protein serine/threonine kinase activity"/>
    <property type="evidence" value="ECO:0007669"/>
    <property type="project" value="TreeGrafter"/>
</dbReference>
<evidence type="ECO:0000313" key="8">
    <source>
        <dbReference type="EMBL" id="KAE9134944.1"/>
    </source>
</evidence>
<dbReference type="EMBL" id="QXFZ01001012">
    <property type="protein sequence ID" value="KAE9099045.1"/>
    <property type="molecule type" value="Genomic_DNA"/>
</dbReference>
<organism evidence="5 20">
    <name type="scientific">Phytophthora fragariae</name>
    <dbReference type="NCBI Taxonomy" id="53985"/>
    <lineage>
        <taxon>Eukaryota</taxon>
        <taxon>Sar</taxon>
        <taxon>Stramenopiles</taxon>
        <taxon>Oomycota</taxon>
        <taxon>Peronosporomycetes</taxon>
        <taxon>Peronosporales</taxon>
        <taxon>Peronosporaceae</taxon>
        <taxon>Phytophthora</taxon>
    </lineage>
</organism>
<dbReference type="Proteomes" id="UP000437068">
    <property type="component" value="Unassembled WGS sequence"/>
</dbReference>
<proteinExistence type="predicted"/>
<dbReference type="SUPFAM" id="SSF56112">
    <property type="entry name" value="Protein kinase-like (PK-like)"/>
    <property type="match status" value="1"/>
</dbReference>
<evidence type="ECO:0000259" key="3">
    <source>
        <dbReference type="PROSITE" id="PS50011"/>
    </source>
</evidence>
<gene>
    <name evidence="12" type="ORF">PF001_g14336</name>
    <name evidence="11" type="ORF">PF002_g17187</name>
    <name evidence="10" type="ORF">PF004_g14720</name>
    <name evidence="9" type="ORF">PF005_g15538</name>
    <name evidence="8" type="ORF">PF006_g14714</name>
    <name evidence="6" type="ORF">PF007_g16031</name>
    <name evidence="13" type="ORF">PF008_g14834</name>
    <name evidence="4" type="ORF">PF009_g16844</name>
    <name evidence="7" type="ORF">PF010_g15160</name>
    <name evidence="5" type="ORF">PF011_g20124</name>
</gene>
<evidence type="ECO:0000313" key="9">
    <source>
        <dbReference type="EMBL" id="KAE9199939.1"/>
    </source>
</evidence>
<dbReference type="PROSITE" id="PS50011">
    <property type="entry name" value="PROTEIN_KINASE_DOM"/>
    <property type="match status" value="1"/>
</dbReference>
<dbReference type="EMBL" id="QXFW01001765">
    <property type="protein sequence ID" value="KAE8986113.1"/>
    <property type="molecule type" value="Genomic_DNA"/>
</dbReference>
<dbReference type="GO" id="GO:0005524">
    <property type="term" value="F:ATP binding"/>
    <property type="evidence" value="ECO:0007669"/>
    <property type="project" value="InterPro"/>
</dbReference>
<evidence type="ECO:0000313" key="4">
    <source>
        <dbReference type="EMBL" id="KAE8933138.1"/>
    </source>
</evidence>
<dbReference type="Proteomes" id="UP000488956">
    <property type="component" value="Unassembled WGS sequence"/>
</dbReference>
<protein>
    <recommendedName>
        <fullName evidence="3">Protein kinase domain-containing protein</fullName>
    </recommendedName>
</protein>
<dbReference type="Pfam" id="PF07714">
    <property type="entry name" value="PK_Tyr_Ser-Thr"/>
    <property type="match status" value="1"/>
</dbReference>
<dbReference type="Proteomes" id="UP000486351">
    <property type="component" value="Unassembled WGS sequence"/>
</dbReference>
<dbReference type="EMBL" id="QXGF01001043">
    <property type="protein sequence ID" value="KAE8933138.1"/>
    <property type="molecule type" value="Genomic_DNA"/>
</dbReference>
<keyword evidence="2" id="KW-0472">Membrane</keyword>
<dbReference type="Proteomes" id="UP000476176">
    <property type="component" value="Unassembled WGS sequence"/>
</dbReference>
<evidence type="ECO:0000313" key="23">
    <source>
        <dbReference type="Proteomes" id="UP000488956"/>
    </source>
</evidence>
<evidence type="ECO:0000313" key="16">
    <source>
        <dbReference type="Proteomes" id="UP000437068"/>
    </source>
</evidence>
<dbReference type="Proteomes" id="UP000429523">
    <property type="component" value="Unassembled WGS sequence"/>
</dbReference>
<evidence type="ECO:0000313" key="19">
    <source>
        <dbReference type="Proteomes" id="UP000441208"/>
    </source>
</evidence>
<comment type="caution">
    <text evidence="5">The sequence shown here is derived from an EMBL/GenBank/DDBJ whole genome shotgun (WGS) entry which is preliminary data.</text>
</comment>
<keyword evidence="2" id="KW-0812">Transmembrane</keyword>
<keyword evidence="2" id="KW-1133">Transmembrane helix</keyword>
<dbReference type="InterPro" id="IPR000719">
    <property type="entry name" value="Prot_kinase_dom"/>
</dbReference>